<dbReference type="Gene3D" id="3.30.70.330">
    <property type="match status" value="2"/>
</dbReference>
<proteinExistence type="predicted"/>
<comment type="subcellular location">
    <subcellularLocation>
        <location evidence="1">Nucleus</location>
    </subcellularLocation>
</comment>
<sequence>MSEEQISHPSATLNPSDGQLSGSSDTNNKIFIVGLSGQTTDDSLNKYFSKFGKVTKCGVVYDAKTKSSRGFGFVEFETQNQSSAVLSFDPHKIDGKVISVKPWVDKQKQKNKAVKKRTRANPQKRADTKAMTNKKGIVKDVKNNNMNEMRGRKKEIVEVTKCGVVYDAKTKSSRGFGFVEFETQNQSSAVLSFDPHKIDGKVISVKPWVDKQKQKNKAVKKRTRANPQKRADTKAMTNKKGIVKDVKNNNMNEMRGRKKEIVEGPALHGIVVRGEDLPFEDCGPRFSMMISLLLPANIRCEAGPALCQDQWTGEK</sequence>
<evidence type="ECO:0000259" key="5">
    <source>
        <dbReference type="PROSITE" id="PS50102"/>
    </source>
</evidence>
<dbReference type="PANTHER" id="PTHR48033">
    <property type="entry name" value="RNA-BINDING (RRM/RBD/RNP MOTIFS) FAMILY PROTEIN"/>
    <property type="match status" value="1"/>
</dbReference>
<feature type="region of interest" description="Disordered" evidence="4">
    <location>
        <begin position="1"/>
        <end position="22"/>
    </location>
</feature>
<evidence type="ECO:0000256" key="4">
    <source>
        <dbReference type="SAM" id="MobiDB-lite"/>
    </source>
</evidence>
<evidence type="ECO:0000256" key="2">
    <source>
        <dbReference type="ARBA" id="ARBA00023242"/>
    </source>
</evidence>
<dbReference type="EMBL" id="JBICBT010000658">
    <property type="protein sequence ID" value="KAL3106243.1"/>
    <property type="molecule type" value="Genomic_DNA"/>
</dbReference>
<gene>
    <name evidence="6" type="ORF">niasHT_013786</name>
</gene>
<keyword evidence="2" id="KW-0539">Nucleus</keyword>
<dbReference type="InterPro" id="IPR000504">
    <property type="entry name" value="RRM_dom"/>
</dbReference>
<dbReference type="Pfam" id="PF00076">
    <property type="entry name" value="RRM_1"/>
    <property type="match status" value="2"/>
</dbReference>
<protein>
    <recommendedName>
        <fullName evidence="5">RRM domain-containing protein</fullName>
    </recommendedName>
</protein>
<dbReference type="SUPFAM" id="SSF54928">
    <property type="entry name" value="RNA-binding domain, RBD"/>
    <property type="match status" value="2"/>
</dbReference>
<evidence type="ECO:0000313" key="7">
    <source>
        <dbReference type="Proteomes" id="UP001620626"/>
    </source>
</evidence>
<keyword evidence="7" id="KW-1185">Reference proteome</keyword>
<dbReference type="GO" id="GO:0003723">
    <property type="term" value="F:RNA binding"/>
    <property type="evidence" value="ECO:0007669"/>
    <property type="project" value="UniProtKB-UniRule"/>
</dbReference>
<comment type="caution">
    <text evidence="6">The sequence shown here is derived from an EMBL/GenBank/DDBJ whole genome shotgun (WGS) entry which is preliminary data.</text>
</comment>
<feature type="compositionally biased region" description="Basic residues" evidence="4">
    <location>
        <begin position="214"/>
        <end position="224"/>
    </location>
</feature>
<organism evidence="6 7">
    <name type="scientific">Heterodera trifolii</name>
    <dbReference type="NCBI Taxonomy" id="157864"/>
    <lineage>
        <taxon>Eukaryota</taxon>
        <taxon>Metazoa</taxon>
        <taxon>Ecdysozoa</taxon>
        <taxon>Nematoda</taxon>
        <taxon>Chromadorea</taxon>
        <taxon>Rhabditida</taxon>
        <taxon>Tylenchina</taxon>
        <taxon>Tylenchomorpha</taxon>
        <taxon>Tylenchoidea</taxon>
        <taxon>Heteroderidae</taxon>
        <taxon>Heteroderinae</taxon>
        <taxon>Heterodera</taxon>
    </lineage>
</organism>
<dbReference type="PROSITE" id="PS50102">
    <property type="entry name" value="RRM"/>
    <property type="match status" value="2"/>
</dbReference>
<feature type="compositionally biased region" description="Polar residues" evidence="4">
    <location>
        <begin position="7"/>
        <end position="22"/>
    </location>
</feature>
<dbReference type="SMART" id="SM00360">
    <property type="entry name" value="RRM"/>
    <property type="match status" value="2"/>
</dbReference>
<dbReference type="GO" id="GO:0005634">
    <property type="term" value="C:nucleus"/>
    <property type="evidence" value="ECO:0007669"/>
    <property type="project" value="UniProtKB-SubCell"/>
</dbReference>
<evidence type="ECO:0000256" key="3">
    <source>
        <dbReference type="PROSITE-ProRule" id="PRU00176"/>
    </source>
</evidence>
<evidence type="ECO:0000313" key="6">
    <source>
        <dbReference type="EMBL" id="KAL3106243.1"/>
    </source>
</evidence>
<keyword evidence="3" id="KW-0694">RNA-binding</keyword>
<dbReference type="InterPro" id="IPR035979">
    <property type="entry name" value="RBD_domain_sf"/>
</dbReference>
<reference evidence="6 7" key="1">
    <citation type="submission" date="2024-10" db="EMBL/GenBank/DDBJ databases">
        <authorList>
            <person name="Kim D."/>
        </authorList>
    </citation>
    <scope>NUCLEOTIDE SEQUENCE [LARGE SCALE GENOMIC DNA]</scope>
    <source>
        <strain evidence="6">BH-2024</strain>
    </source>
</reference>
<name>A0ABD2KTQ5_9BILA</name>
<dbReference type="InterPro" id="IPR012677">
    <property type="entry name" value="Nucleotide-bd_a/b_plait_sf"/>
</dbReference>
<dbReference type="PANTHER" id="PTHR48033:SF10">
    <property type="entry name" value="RNA-BINDING PROTEIN SQUID"/>
    <property type="match status" value="1"/>
</dbReference>
<accession>A0ABD2KTQ5</accession>
<evidence type="ECO:0000256" key="1">
    <source>
        <dbReference type="ARBA" id="ARBA00004123"/>
    </source>
</evidence>
<feature type="region of interest" description="Disordered" evidence="4">
    <location>
        <begin position="214"/>
        <end position="236"/>
    </location>
</feature>
<feature type="domain" description="RRM" evidence="5">
    <location>
        <begin position="136"/>
        <end position="206"/>
    </location>
</feature>
<feature type="domain" description="RRM" evidence="5">
    <location>
        <begin position="28"/>
        <end position="101"/>
    </location>
</feature>
<dbReference type="AlphaFoldDB" id="A0ABD2KTQ5"/>
<dbReference type="Proteomes" id="UP001620626">
    <property type="component" value="Unassembled WGS sequence"/>
</dbReference>